<evidence type="ECO:0000256" key="3">
    <source>
        <dbReference type="ARBA" id="ARBA00023125"/>
    </source>
</evidence>
<evidence type="ECO:0000259" key="7">
    <source>
        <dbReference type="Pfam" id="PF04545"/>
    </source>
</evidence>
<evidence type="ECO:0000256" key="2">
    <source>
        <dbReference type="ARBA" id="ARBA00023082"/>
    </source>
</evidence>
<accession>A0AAV2WQ30</accession>
<dbReference type="InterPro" id="IPR014284">
    <property type="entry name" value="RNA_pol_sigma-70_dom"/>
</dbReference>
<dbReference type="GO" id="GO:0006352">
    <property type="term" value="P:DNA-templated transcription initiation"/>
    <property type="evidence" value="ECO:0007669"/>
    <property type="project" value="InterPro"/>
</dbReference>
<feature type="domain" description="RNA polymerase sigma-70 region 2" evidence="6">
    <location>
        <begin position="36"/>
        <end position="104"/>
    </location>
</feature>
<protein>
    <submittedName>
        <fullName evidence="8">Sigma-70 family RNA polymerase sigma factor</fullName>
    </submittedName>
</protein>
<keyword evidence="3" id="KW-0238">DNA-binding</keyword>
<evidence type="ECO:0000259" key="6">
    <source>
        <dbReference type="Pfam" id="PF04542"/>
    </source>
</evidence>
<evidence type="ECO:0000313" key="8">
    <source>
        <dbReference type="EMBL" id="CDQ46051.1"/>
    </source>
</evidence>
<dbReference type="SUPFAM" id="SSF88659">
    <property type="entry name" value="Sigma3 and sigma4 domains of RNA polymerase sigma factors"/>
    <property type="match status" value="2"/>
</dbReference>
<dbReference type="InterPro" id="IPR014322">
    <property type="entry name" value="RNA_pol_sigma-B/F/G"/>
</dbReference>
<dbReference type="GO" id="GO:0016987">
    <property type="term" value="F:sigma factor activity"/>
    <property type="evidence" value="ECO:0007669"/>
    <property type="project" value="UniProtKB-KW"/>
</dbReference>
<dbReference type="EMBL" id="LK021340">
    <property type="protein sequence ID" value="CDQ46051.1"/>
    <property type="molecule type" value="Genomic_DNA"/>
</dbReference>
<reference evidence="8" key="2">
    <citation type="submission" date="2015-09" db="EMBL/GenBank/DDBJ databases">
        <title>Draft genome sequence of Mycobacterium neoaurum DSM 44074.</title>
        <authorList>
            <person name="Croce O."/>
            <person name="Robert C."/>
            <person name="Raoult D."/>
            <person name="Drancourt M."/>
        </authorList>
    </citation>
    <scope>NUCLEOTIDE SEQUENCE</scope>
    <source>
        <strain evidence="8">DSM 44074</strain>
    </source>
</reference>
<reference evidence="8" key="1">
    <citation type="submission" date="2014-05" db="EMBL/GenBank/DDBJ databases">
        <authorList>
            <person name="Urmite Genomes"/>
        </authorList>
    </citation>
    <scope>NUCLEOTIDE SEQUENCE</scope>
    <source>
        <strain evidence="8">DSM 44074</strain>
    </source>
</reference>
<dbReference type="InterPro" id="IPR013325">
    <property type="entry name" value="RNA_pol_sigma_r2"/>
</dbReference>
<dbReference type="GO" id="GO:0003677">
    <property type="term" value="F:DNA binding"/>
    <property type="evidence" value="ECO:0007669"/>
    <property type="project" value="UniProtKB-KW"/>
</dbReference>
<dbReference type="Proteomes" id="UP000028864">
    <property type="component" value="Unassembled WGS sequence"/>
</dbReference>
<evidence type="ECO:0000256" key="4">
    <source>
        <dbReference type="ARBA" id="ARBA00023163"/>
    </source>
</evidence>
<feature type="domain" description="RNA polymerase sigma-70 region 4" evidence="7">
    <location>
        <begin position="202"/>
        <end position="250"/>
    </location>
</feature>
<dbReference type="NCBIfam" id="TIGR02980">
    <property type="entry name" value="SigBFG"/>
    <property type="match status" value="1"/>
</dbReference>
<evidence type="ECO:0000256" key="1">
    <source>
        <dbReference type="ARBA" id="ARBA00023015"/>
    </source>
</evidence>
<dbReference type="InterPro" id="IPR007624">
    <property type="entry name" value="RNA_pol_sigma70_r3"/>
</dbReference>
<dbReference type="Pfam" id="PF04545">
    <property type="entry name" value="Sigma70_r4"/>
    <property type="match status" value="1"/>
</dbReference>
<dbReference type="PANTHER" id="PTHR30385">
    <property type="entry name" value="SIGMA FACTOR F FLAGELLAR"/>
    <property type="match status" value="1"/>
</dbReference>
<dbReference type="Gene3D" id="1.20.120.1810">
    <property type="match status" value="1"/>
</dbReference>
<dbReference type="InterPro" id="IPR036388">
    <property type="entry name" value="WH-like_DNA-bd_sf"/>
</dbReference>
<organism evidence="8 9">
    <name type="scientific">Mycolicibacterium neoaurum</name>
    <name type="common">Mycobacterium neoaurum</name>
    <dbReference type="NCBI Taxonomy" id="1795"/>
    <lineage>
        <taxon>Bacteria</taxon>
        <taxon>Bacillati</taxon>
        <taxon>Actinomycetota</taxon>
        <taxon>Actinomycetes</taxon>
        <taxon>Mycobacteriales</taxon>
        <taxon>Mycobacteriaceae</taxon>
        <taxon>Mycolicibacterium</taxon>
    </lineage>
</organism>
<dbReference type="InterPro" id="IPR007627">
    <property type="entry name" value="RNA_pol_sigma70_r2"/>
</dbReference>
<dbReference type="PANTHER" id="PTHR30385:SF4">
    <property type="entry name" value="RNA POLYMERASE SIGMA-E FACTOR"/>
    <property type="match status" value="1"/>
</dbReference>
<dbReference type="CDD" id="cd06171">
    <property type="entry name" value="Sigma70_r4"/>
    <property type="match status" value="1"/>
</dbReference>
<dbReference type="Pfam" id="PF04539">
    <property type="entry name" value="Sigma70_r3"/>
    <property type="match status" value="1"/>
</dbReference>
<dbReference type="PRINTS" id="PR00046">
    <property type="entry name" value="SIGMA70FCT"/>
</dbReference>
<dbReference type="NCBIfam" id="TIGR02937">
    <property type="entry name" value="sigma70-ECF"/>
    <property type="match status" value="1"/>
</dbReference>
<evidence type="ECO:0000259" key="5">
    <source>
        <dbReference type="Pfam" id="PF04539"/>
    </source>
</evidence>
<keyword evidence="4" id="KW-0804">Transcription</keyword>
<dbReference type="RefSeq" id="WP_036470207.1">
    <property type="nucleotide sequence ID" value="NZ_LK021340.1"/>
</dbReference>
<dbReference type="Pfam" id="PF04542">
    <property type="entry name" value="Sigma70_r2"/>
    <property type="match status" value="1"/>
</dbReference>
<keyword evidence="1" id="KW-0805">Transcription regulation</keyword>
<dbReference type="SUPFAM" id="SSF88946">
    <property type="entry name" value="Sigma2 domain of RNA polymerase sigma factors"/>
    <property type="match status" value="1"/>
</dbReference>
<dbReference type="InterPro" id="IPR007630">
    <property type="entry name" value="RNA_pol_sigma70_r4"/>
</dbReference>
<feature type="domain" description="RNA polymerase sigma-70 region 3" evidence="5">
    <location>
        <begin position="118"/>
        <end position="175"/>
    </location>
</feature>
<dbReference type="InterPro" id="IPR000943">
    <property type="entry name" value="RNA_pol_sigma70"/>
</dbReference>
<dbReference type="InterPro" id="IPR013324">
    <property type="entry name" value="RNA_pol_sigma_r3/r4-like"/>
</dbReference>
<sequence length="267" mass="30274">MPRTDQQYAEIADMVRSLRSHEPGSADHRTLYDDIITRILPLAEHIAQRYSGRGQPYDDLYQVACIGLIKAVNRFDPDRGADFLSFAVPTVMGEVRRHFRDTGWAVNVPRRLKDLSLQLTKAREELTRTRGHAPTASEIATHLGIEREEVIQATVAASHYSTVSTDRPATDDGEDFTLKDTLGSVDTRLDKIVDVETVRPLIEKLSPRERAVLNYRFFDDMTQTQIAERMDCSQMQVSRILAKALDSLRKQAEAQMAERPRVRHTAA</sequence>
<gene>
    <name evidence="8" type="ORF">BN1047_03954</name>
</gene>
<proteinExistence type="predicted"/>
<dbReference type="AlphaFoldDB" id="A0AAV2WQ30"/>
<keyword evidence="2" id="KW-0731">Sigma factor</keyword>
<evidence type="ECO:0000313" key="9">
    <source>
        <dbReference type="Proteomes" id="UP000028864"/>
    </source>
</evidence>
<dbReference type="Gene3D" id="1.10.10.10">
    <property type="entry name" value="Winged helix-like DNA-binding domain superfamily/Winged helix DNA-binding domain"/>
    <property type="match status" value="2"/>
</dbReference>
<name>A0AAV2WQ30_MYCNE</name>